<protein>
    <submittedName>
        <fullName evidence="3">Glycosyltransferase family 9 protein</fullName>
    </submittedName>
</protein>
<reference evidence="3 4" key="1">
    <citation type="submission" date="2021-05" db="EMBL/GenBank/DDBJ databases">
        <title>The draft genome of Geobacter pelophilus DSM 12255.</title>
        <authorList>
            <person name="Xu Z."/>
            <person name="Masuda Y."/>
            <person name="Itoh H."/>
            <person name="Senoo K."/>
        </authorList>
    </citation>
    <scope>NUCLEOTIDE SEQUENCE [LARGE SCALE GENOMIC DNA]</scope>
    <source>
        <strain evidence="3 4">DSM 12255</strain>
    </source>
</reference>
<keyword evidence="1" id="KW-0328">Glycosyltransferase</keyword>
<dbReference type="GO" id="GO:0009244">
    <property type="term" value="P:lipopolysaccharide core region biosynthetic process"/>
    <property type="evidence" value="ECO:0007669"/>
    <property type="project" value="TreeGrafter"/>
</dbReference>
<dbReference type="CDD" id="cd03789">
    <property type="entry name" value="GT9_LPS_heptosyltransferase"/>
    <property type="match status" value="1"/>
</dbReference>
<name>A0AAW4L4S6_9BACT</name>
<dbReference type="GO" id="GO:0008713">
    <property type="term" value="F:ADP-heptose-lipopolysaccharide heptosyltransferase activity"/>
    <property type="evidence" value="ECO:0007669"/>
    <property type="project" value="TreeGrafter"/>
</dbReference>
<keyword evidence="2" id="KW-0808">Transferase</keyword>
<dbReference type="PANTHER" id="PTHR30160:SF7">
    <property type="entry name" value="ADP-HEPTOSE--LPS HEPTOSYLTRANSFERASE 2"/>
    <property type="match status" value="1"/>
</dbReference>
<evidence type="ECO:0000313" key="4">
    <source>
        <dbReference type="Proteomes" id="UP000811899"/>
    </source>
</evidence>
<evidence type="ECO:0000256" key="2">
    <source>
        <dbReference type="ARBA" id="ARBA00022679"/>
    </source>
</evidence>
<gene>
    <name evidence="3" type="ORF">KI809_09515</name>
</gene>
<dbReference type="Gene3D" id="3.40.50.2000">
    <property type="entry name" value="Glycogen Phosphorylase B"/>
    <property type="match status" value="2"/>
</dbReference>
<proteinExistence type="predicted"/>
<accession>A0AAW4L4S6</accession>
<sequence length="372" mass="40669">MLKIIDMIFGCLAVRILSIFSPVQSDHGVVSSILIIRPGGIGDAVHLLPAVQLLKKRFPNIAIDILAERRNSSIFALSPLLRSVMNYDVPHEFLSVFRKEYDVVIDTEQWHRLSAVVARLTKAATLIGFATNERSRLLSFPIPYSHDDYEVVSFLRLLEPLGINSPQHIETAWLEVPSAAAARATELLRPLNSGKFVAIFPGASIPERRWGVDRFRTLAQRLTDEGVPVVVIGGMEDAREGEAIVRGLPAALNLAAKTSLLESAAVVDRCAVLVSGDSGILHIGVGLGRPTVSLFGSGIARKWAPRGADHIVIDRHLNCSPCTQFGYTPRCPINARCMAEILPDEVFTATVSLLNLKTPQLPNYLLDIAGRH</sequence>
<evidence type="ECO:0000313" key="3">
    <source>
        <dbReference type="EMBL" id="MBT0664535.1"/>
    </source>
</evidence>
<dbReference type="InterPro" id="IPR002201">
    <property type="entry name" value="Glyco_trans_9"/>
</dbReference>
<evidence type="ECO:0000256" key="1">
    <source>
        <dbReference type="ARBA" id="ARBA00022676"/>
    </source>
</evidence>
<dbReference type="InterPro" id="IPR051199">
    <property type="entry name" value="LPS_LOS_Heptosyltrfase"/>
</dbReference>
<keyword evidence="4" id="KW-1185">Reference proteome</keyword>
<dbReference type="EMBL" id="JAHCVJ010000003">
    <property type="protein sequence ID" value="MBT0664535.1"/>
    <property type="molecule type" value="Genomic_DNA"/>
</dbReference>
<dbReference type="GO" id="GO:0005829">
    <property type="term" value="C:cytosol"/>
    <property type="evidence" value="ECO:0007669"/>
    <property type="project" value="TreeGrafter"/>
</dbReference>
<dbReference type="PANTHER" id="PTHR30160">
    <property type="entry name" value="TETRAACYLDISACCHARIDE 4'-KINASE-RELATED"/>
    <property type="match status" value="1"/>
</dbReference>
<dbReference type="Proteomes" id="UP000811899">
    <property type="component" value="Unassembled WGS sequence"/>
</dbReference>
<dbReference type="Pfam" id="PF01075">
    <property type="entry name" value="Glyco_transf_9"/>
    <property type="match status" value="1"/>
</dbReference>
<comment type="caution">
    <text evidence="3">The sequence shown here is derived from an EMBL/GenBank/DDBJ whole genome shotgun (WGS) entry which is preliminary data.</text>
</comment>
<dbReference type="SUPFAM" id="SSF53756">
    <property type="entry name" value="UDP-Glycosyltransferase/glycogen phosphorylase"/>
    <property type="match status" value="1"/>
</dbReference>
<dbReference type="AlphaFoldDB" id="A0AAW4L4S6"/>
<organism evidence="3 4">
    <name type="scientific">Geoanaerobacter pelophilus</name>
    <dbReference type="NCBI Taxonomy" id="60036"/>
    <lineage>
        <taxon>Bacteria</taxon>
        <taxon>Pseudomonadati</taxon>
        <taxon>Thermodesulfobacteriota</taxon>
        <taxon>Desulfuromonadia</taxon>
        <taxon>Geobacterales</taxon>
        <taxon>Geobacteraceae</taxon>
        <taxon>Geoanaerobacter</taxon>
    </lineage>
</organism>